<gene>
    <name evidence="10" type="ORF">C2E20_5179</name>
</gene>
<dbReference type="InterPro" id="IPR036291">
    <property type="entry name" value="NAD(P)-bd_dom_sf"/>
</dbReference>
<evidence type="ECO:0000256" key="3">
    <source>
        <dbReference type="ARBA" id="ARBA00004947"/>
    </source>
</evidence>
<comment type="pathway">
    <text evidence="3 8">Carbohydrate metabolism; galactose metabolism.</text>
</comment>
<dbReference type="Pfam" id="PF16363">
    <property type="entry name" value="GDP_Man_Dehyd"/>
    <property type="match status" value="1"/>
</dbReference>
<dbReference type="Proteomes" id="UP000239649">
    <property type="component" value="Unassembled WGS sequence"/>
</dbReference>
<dbReference type="GO" id="GO:0005829">
    <property type="term" value="C:cytosol"/>
    <property type="evidence" value="ECO:0007669"/>
    <property type="project" value="TreeGrafter"/>
</dbReference>
<dbReference type="CDD" id="cd05247">
    <property type="entry name" value="UDP_G4E_1_SDR_e"/>
    <property type="match status" value="1"/>
</dbReference>
<evidence type="ECO:0000256" key="5">
    <source>
        <dbReference type="ARBA" id="ARBA00013189"/>
    </source>
</evidence>
<comment type="similarity">
    <text evidence="4 8">Belongs to the NAD(P)-dependent epimerase/dehydratase family.</text>
</comment>
<keyword evidence="8" id="KW-0119">Carbohydrate metabolism</keyword>
<dbReference type="UniPathway" id="UPA00214"/>
<evidence type="ECO:0000256" key="2">
    <source>
        <dbReference type="ARBA" id="ARBA00001911"/>
    </source>
</evidence>
<dbReference type="GO" id="GO:0006012">
    <property type="term" value="P:galactose metabolic process"/>
    <property type="evidence" value="ECO:0007669"/>
    <property type="project" value="UniProtKB-UniPathway"/>
</dbReference>
<dbReference type="InterPro" id="IPR016040">
    <property type="entry name" value="NAD(P)-bd_dom"/>
</dbReference>
<dbReference type="GO" id="GO:0003978">
    <property type="term" value="F:UDP-glucose 4-epimerase activity"/>
    <property type="evidence" value="ECO:0007669"/>
    <property type="project" value="UniProtKB-UniRule"/>
</dbReference>
<evidence type="ECO:0000259" key="9">
    <source>
        <dbReference type="Pfam" id="PF16363"/>
    </source>
</evidence>
<dbReference type="OrthoDB" id="9402762at2759"/>
<dbReference type="Gene3D" id="3.90.25.10">
    <property type="entry name" value="UDP-galactose 4-epimerase, domain 1"/>
    <property type="match status" value="1"/>
</dbReference>
<evidence type="ECO:0000313" key="10">
    <source>
        <dbReference type="EMBL" id="PSC71614.1"/>
    </source>
</evidence>
<evidence type="ECO:0000256" key="4">
    <source>
        <dbReference type="ARBA" id="ARBA00007637"/>
    </source>
</evidence>
<dbReference type="NCBIfam" id="TIGR01179">
    <property type="entry name" value="galE"/>
    <property type="match status" value="1"/>
</dbReference>
<evidence type="ECO:0000313" key="11">
    <source>
        <dbReference type="Proteomes" id="UP000239649"/>
    </source>
</evidence>
<sequence length="359" mass="39616">MAGSIFVTGGVGFIGSHTVLVLLEHGFKVVLMDNLDNSFQKAYDRMVELAGDKAGQMKFVEGDLRNPEDLEKCFAAEKFNCVIHFAGRKYVNESVENPLRYYDHNVLGTVNLCKAMQKHGCKNMVFSSSCTVYGNPQYVPIDEAHPLKAVSPYGNTKLIIEDIFRDLSASDPEWRIILLRYFNPVGAHPSGKIGEHQVMLNNLMPWVQAVALGHRPVLAVYGTDYDTRDGTCVRDYIHVMDLGEGHVAAVKKVLTDTTLRCVPYNLGTGTGTTVLEMVHAFEEASGLKVNLNLTDRRPGDAQAVWAATETAEKELGWKAKLTVKEMCRDQWAWASGNPAGYLTGASEEELKEATAKGLL</sequence>
<evidence type="ECO:0000256" key="7">
    <source>
        <dbReference type="ARBA" id="ARBA00023235"/>
    </source>
</evidence>
<name>A0A2P6VC00_9CHLO</name>
<keyword evidence="7 8" id="KW-0413">Isomerase</keyword>
<organism evidence="10 11">
    <name type="scientific">Micractinium conductrix</name>
    <dbReference type="NCBI Taxonomy" id="554055"/>
    <lineage>
        <taxon>Eukaryota</taxon>
        <taxon>Viridiplantae</taxon>
        <taxon>Chlorophyta</taxon>
        <taxon>core chlorophytes</taxon>
        <taxon>Trebouxiophyceae</taxon>
        <taxon>Chlorellales</taxon>
        <taxon>Chlorellaceae</taxon>
        <taxon>Chlorella clade</taxon>
        <taxon>Micractinium</taxon>
    </lineage>
</organism>
<dbReference type="PANTHER" id="PTHR43725:SF47">
    <property type="entry name" value="UDP-GLUCOSE 4-EPIMERASE"/>
    <property type="match status" value="1"/>
</dbReference>
<reference evidence="10 11" key="1">
    <citation type="journal article" date="2018" name="Plant J.">
        <title>Genome sequences of Chlorella sorokiniana UTEX 1602 and Micractinium conductrix SAG 241.80: implications to maltose excretion by a green alga.</title>
        <authorList>
            <person name="Arriola M.B."/>
            <person name="Velmurugan N."/>
            <person name="Zhang Y."/>
            <person name="Plunkett M.H."/>
            <person name="Hondzo H."/>
            <person name="Barney B.M."/>
        </authorList>
    </citation>
    <scope>NUCLEOTIDE SEQUENCE [LARGE SCALE GENOMIC DNA]</scope>
    <source>
        <strain evidence="10 11">SAG 241.80</strain>
    </source>
</reference>
<keyword evidence="6 8" id="KW-0520">NAD</keyword>
<feature type="domain" description="NAD(P)-binding" evidence="9">
    <location>
        <begin position="6"/>
        <end position="329"/>
    </location>
</feature>
<dbReference type="AlphaFoldDB" id="A0A2P6VC00"/>
<evidence type="ECO:0000256" key="8">
    <source>
        <dbReference type="RuleBase" id="RU366046"/>
    </source>
</evidence>
<protein>
    <recommendedName>
        <fullName evidence="5 8">UDP-glucose 4-epimerase</fullName>
        <ecNumber evidence="8">5.1.3.-</ecNumber>
    </recommendedName>
</protein>
<dbReference type="EC" id="5.1.3.-" evidence="8"/>
<evidence type="ECO:0000256" key="6">
    <source>
        <dbReference type="ARBA" id="ARBA00023027"/>
    </source>
</evidence>
<dbReference type="STRING" id="554055.A0A2P6VC00"/>
<comment type="cofactor">
    <cofactor evidence="2 8">
        <name>NAD(+)</name>
        <dbReference type="ChEBI" id="CHEBI:57540"/>
    </cofactor>
</comment>
<keyword evidence="11" id="KW-1185">Reference proteome</keyword>
<dbReference type="PANTHER" id="PTHR43725">
    <property type="entry name" value="UDP-GLUCOSE 4-EPIMERASE"/>
    <property type="match status" value="1"/>
</dbReference>
<accession>A0A2P6VC00</accession>
<evidence type="ECO:0000256" key="1">
    <source>
        <dbReference type="ARBA" id="ARBA00000083"/>
    </source>
</evidence>
<comment type="catalytic activity">
    <reaction evidence="1">
        <text>UDP-alpha-D-glucose = UDP-alpha-D-galactose</text>
        <dbReference type="Rhea" id="RHEA:22168"/>
        <dbReference type="ChEBI" id="CHEBI:58885"/>
        <dbReference type="ChEBI" id="CHEBI:66914"/>
        <dbReference type="EC" id="5.1.3.2"/>
    </reaction>
</comment>
<dbReference type="Gene3D" id="3.40.50.720">
    <property type="entry name" value="NAD(P)-binding Rossmann-like Domain"/>
    <property type="match status" value="1"/>
</dbReference>
<dbReference type="EMBL" id="LHPF02000014">
    <property type="protein sequence ID" value="PSC71614.1"/>
    <property type="molecule type" value="Genomic_DNA"/>
</dbReference>
<proteinExistence type="inferred from homology"/>
<dbReference type="InterPro" id="IPR005886">
    <property type="entry name" value="UDP_G4E"/>
</dbReference>
<dbReference type="SUPFAM" id="SSF51735">
    <property type="entry name" value="NAD(P)-binding Rossmann-fold domains"/>
    <property type="match status" value="1"/>
</dbReference>
<comment type="caution">
    <text evidence="10">The sequence shown here is derived from an EMBL/GenBank/DDBJ whole genome shotgun (WGS) entry which is preliminary data.</text>
</comment>